<dbReference type="GO" id="GO:0048046">
    <property type="term" value="C:apoplast"/>
    <property type="evidence" value="ECO:0007669"/>
    <property type="project" value="UniProtKB-SubCell"/>
</dbReference>
<accession>A0AAE0CNV9</accession>
<evidence type="ECO:0000313" key="10">
    <source>
        <dbReference type="EMBL" id="KAK2657433.1"/>
    </source>
</evidence>
<protein>
    <submittedName>
        <fullName evidence="10">Uncharacterized protein</fullName>
    </submittedName>
</protein>
<comment type="subcellular location">
    <subcellularLocation>
        <location evidence="1">Secreted</location>
        <location evidence="1">Extracellular space</location>
        <location evidence="1">Apoplast</location>
    </subcellularLocation>
</comment>
<evidence type="ECO:0000256" key="6">
    <source>
        <dbReference type="ARBA" id="ARBA00022729"/>
    </source>
</evidence>
<dbReference type="GO" id="GO:0005179">
    <property type="term" value="F:hormone activity"/>
    <property type="evidence" value="ECO:0007669"/>
    <property type="project" value="UniProtKB-KW"/>
</dbReference>
<reference evidence="10" key="1">
    <citation type="journal article" date="2023" name="Plant J.">
        <title>Genome sequences and population genomics provide insights into the demographic history, inbreeding, and mutation load of two 'living fossil' tree species of Dipteronia.</title>
        <authorList>
            <person name="Feng Y."/>
            <person name="Comes H.P."/>
            <person name="Chen J."/>
            <person name="Zhu S."/>
            <person name="Lu R."/>
            <person name="Zhang X."/>
            <person name="Li P."/>
            <person name="Qiu J."/>
            <person name="Olsen K.M."/>
            <person name="Qiu Y."/>
        </authorList>
    </citation>
    <scope>NUCLEOTIDE SEQUENCE</scope>
    <source>
        <strain evidence="10">KIB01</strain>
    </source>
</reference>
<keyword evidence="7" id="KW-0379">Hydroxylation</keyword>
<evidence type="ECO:0000256" key="2">
    <source>
        <dbReference type="ARBA" id="ARBA00008963"/>
    </source>
</evidence>
<evidence type="ECO:0000256" key="8">
    <source>
        <dbReference type="SAM" id="MobiDB-lite"/>
    </source>
</evidence>
<dbReference type="PANTHER" id="PTHR33348:SF44">
    <property type="entry name" value="PRECURSOR OF CEP6"/>
    <property type="match status" value="1"/>
</dbReference>
<keyword evidence="4" id="KW-0964">Secreted</keyword>
<comment type="similarity">
    <text evidence="2">Belongs to the C-terminally encoded plant signaling peptide (CEP) family.</text>
</comment>
<dbReference type="GO" id="GO:1901371">
    <property type="term" value="P:regulation of leaf morphogenesis"/>
    <property type="evidence" value="ECO:0007669"/>
    <property type="project" value="TreeGrafter"/>
</dbReference>
<keyword evidence="5" id="KW-0372">Hormone</keyword>
<dbReference type="Proteomes" id="UP001280121">
    <property type="component" value="Unassembled WGS sequence"/>
</dbReference>
<comment type="caution">
    <text evidence="10">The sequence shown here is derived from an EMBL/GenBank/DDBJ whole genome shotgun (WGS) entry which is preliminary data.</text>
</comment>
<feature type="signal peptide" evidence="9">
    <location>
        <begin position="1"/>
        <end position="27"/>
    </location>
</feature>
<evidence type="ECO:0000256" key="5">
    <source>
        <dbReference type="ARBA" id="ARBA00022702"/>
    </source>
</evidence>
<feature type="chain" id="PRO_5041967606" evidence="9">
    <location>
        <begin position="28"/>
        <end position="125"/>
    </location>
</feature>
<organism evidence="10 11">
    <name type="scientific">Dipteronia dyeriana</name>
    <dbReference type="NCBI Taxonomy" id="168575"/>
    <lineage>
        <taxon>Eukaryota</taxon>
        <taxon>Viridiplantae</taxon>
        <taxon>Streptophyta</taxon>
        <taxon>Embryophyta</taxon>
        <taxon>Tracheophyta</taxon>
        <taxon>Spermatophyta</taxon>
        <taxon>Magnoliopsida</taxon>
        <taxon>eudicotyledons</taxon>
        <taxon>Gunneridae</taxon>
        <taxon>Pentapetalae</taxon>
        <taxon>rosids</taxon>
        <taxon>malvids</taxon>
        <taxon>Sapindales</taxon>
        <taxon>Sapindaceae</taxon>
        <taxon>Hippocastanoideae</taxon>
        <taxon>Acereae</taxon>
        <taxon>Dipteronia</taxon>
    </lineage>
</organism>
<dbReference type="PANTHER" id="PTHR33348">
    <property type="entry name" value="PRECURSOR OF CEP5"/>
    <property type="match status" value="1"/>
</dbReference>
<feature type="compositionally biased region" description="Basic and acidic residues" evidence="8">
    <location>
        <begin position="61"/>
        <end position="92"/>
    </location>
</feature>
<keyword evidence="3" id="KW-0052">Apoplast</keyword>
<dbReference type="EMBL" id="JANJYI010000003">
    <property type="protein sequence ID" value="KAK2657433.1"/>
    <property type="molecule type" value="Genomic_DNA"/>
</dbReference>
<feature type="region of interest" description="Disordered" evidence="8">
    <location>
        <begin position="30"/>
        <end position="125"/>
    </location>
</feature>
<evidence type="ECO:0000256" key="1">
    <source>
        <dbReference type="ARBA" id="ARBA00004271"/>
    </source>
</evidence>
<sequence length="125" mass="13516">MAKNSFMYKSLILLALIASHVILSVEGRKIKSKMNTKEANSATGETARQGSSGNSHQNMSYKDDFRPTSHPGNRPDSDQENVESKLAGDENSQKAGHFKSTGSFKDDFRPTAPGHSPGVGHALQN</sequence>
<name>A0AAE0CNV9_9ROSI</name>
<dbReference type="InterPro" id="IPR033250">
    <property type="entry name" value="CEP"/>
</dbReference>
<dbReference type="GO" id="GO:1902025">
    <property type="term" value="P:nitrate import"/>
    <property type="evidence" value="ECO:0007669"/>
    <property type="project" value="TreeGrafter"/>
</dbReference>
<evidence type="ECO:0000313" key="11">
    <source>
        <dbReference type="Proteomes" id="UP001280121"/>
    </source>
</evidence>
<gene>
    <name evidence="10" type="ORF">Ddye_010485</name>
</gene>
<evidence type="ECO:0000256" key="3">
    <source>
        <dbReference type="ARBA" id="ARBA00022523"/>
    </source>
</evidence>
<dbReference type="GO" id="GO:0048364">
    <property type="term" value="P:root development"/>
    <property type="evidence" value="ECO:0007669"/>
    <property type="project" value="InterPro"/>
</dbReference>
<feature type="compositionally biased region" description="Polar residues" evidence="8">
    <location>
        <begin position="37"/>
        <end position="60"/>
    </location>
</feature>
<keyword evidence="6 9" id="KW-0732">Signal</keyword>
<evidence type="ECO:0000256" key="7">
    <source>
        <dbReference type="ARBA" id="ARBA00023278"/>
    </source>
</evidence>
<evidence type="ECO:0000256" key="9">
    <source>
        <dbReference type="SAM" id="SignalP"/>
    </source>
</evidence>
<dbReference type="AlphaFoldDB" id="A0AAE0CNV9"/>
<evidence type="ECO:0000256" key="4">
    <source>
        <dbReference type="ARBA" id="ARBA00022525"/>
    </source>
</evidence>
<keyword evidence="11" id="KW-1185">Reference proteome</keyword>
<proteinExistence type="inferred from homology"/>
<dbReference type="GO" id="GO:0006995">
    <property type="term" value="P:cellular response to nitrogen starvation"/>
    <property type="evidence" value="ECO:0007669"/>
    <property type="project" value="UniProtKB-ARBA"/>
</dbReference>
<dbReference type="GO" id="GO:2000280">
    <property type="term" value="P:regulation of root development"/>
    <property type="evidence" value="ECO:0007669"/>
    <property type="project" value="TreeGrafter"/>
</dbReference>